<dbReference type="AlphaFoldDB" id="A0AAW1K2V0"/>
<reference evidence="2 3" key="1">
    <citation type="journal article" date="2024" name="BMC Genomics">
        <title>De novo assembly and annotation of Popillia japonica's genome with initial clues to its potential as an invasive pest.</title>
        <authorList>
            <person name="Cucini C."/>
            <person name="Boschi S."/>
            <person name="Funari R."/>
            <person name="Cardaioli E."/>
            <person name="Iannotti N."/>
            <person name="Marturano G."/>
            <person name="Paoli F."/>
            <person name="Bruttini M."/>
            <person name="Carapelli A."/>
            <person name="Frati F."/>
            <person name="Nardi F."/>
        </authorList>
    </citation>
    <scope>NUCLEOTIDE SEQUENCE [LARGE SCALE GENOMIC DNA]</scope>
    <source>
        <strain evidence="2">DMR45628</strain>
    </source>
</reference>
<proteinExistence type="predicted"/>
<feature type="compositionally biased region" description="Polar residues" evidence="1">
    <location>
        <begin position="86"/>
        <end position="96"/>
    </location>
</feature>
<evidence type="ECO:0000313" key="3">
    <source>
        <dbReference type="Proteomes" id="UP001458880"/>
    </source>
</evidence>
<comment type="caution">
    <text evidence="2">The sequence shown here is derived from an EMBL/GenBank/DDBJ whole genome shotgun (WGS) entry which is preliminary data.</text>
</comment>
<sequence length="121" mass="12729">MSGSEGSGVSPPSSADSDQELLPPLSTDSSIDRVMGQPVTRPGLGMKLPPLSTDSSIDRVMGQPVTRPGLGMKLPPLPPSPPVRISKTSATTGNSSHLRRTLSENLITRDKQDSEEVAELI</sequence>
<gene>
    <name evidence="2" type="ORF">QE152_g25148</name>
</gene>
<feature type="region of interest" description="Disordered" evidence="1">
    <location>
        <begin position="1"/>
        <end position="121"/>
    </location>
</feature>
<feature type="compositionally biased region" description="Low complexity" evidence="1">
    <location>
        <begin position="1"/>
        <end position="14"/>
    </location>
</feature>
<dbReference type="Proteomes" id="UP001458880">
    <property type="component" value="Unassembled WGS sequence"/>
</dbReference>
<name>A0AAW1K2V0_POPJA</name>
<evidence type="ECO:0000313" key="2">
    <source>
        <dbReference type="EMBL" id="KAK9711942.1"/>
    </source>
</evidence>
<dbReference type="EMBL" id="JASPKY010000270">
    <property type="protein sequence ID" value="KAK9711942.1"/>
    <property type="molecule type" value="Genomic_DNA"/>
</dbReference>
<organism evidence="2 3">
    <name type="scientific">Popillia japonica</name>
    <name type="common">Japanese beetle</name>
    <dbReference type="NCBI Taxonomy" id="7064"/>
    <lineage>
        <taxon>Eukaryota</taxon>
        <taxon>Metazoa</taxon>
        <taxon>Ecdysozoa</taxon>
        <taxon>Arthropoda</taxon>
        <taxon>Hexapoda</taxon>
        <taxon>Insecta</taxon>
        <taxon>Pterygota</taxon>
        <taxon>Neoptera</taxon>
        <taxon>Endopterygota</taxon>
        <taxon>Coleoptera</taxon>
        <taxon>Polyphaga</taxon>
        <taxon>Scarabaeiformia</taxon>
        <taxon>Scarabaeidae</taxon>
        <taxon>Rutelinae</taxon>
        <taxon>Popillia</taxon>
    </lineage>
</organism>
<evidence type="ECO:0000256" key="1">
    <source>
        <dbReference type="SAM" id="MobiDB-lite"/>
    </source>
</evidence>
<accession>A0AAW1K2V0</accession>
<protein>
    <submittedName>
        <fullName evidence="2">Uncharacterized protein</fullName>
    </submittedName>
</protein>
<keyword evidence="3" id="KW-1185">Reference proteome</keyword>